<name>A0A0V1MQ35_9BILA</name>
<proteinExistence type="predicted"/>
<dbReference type="AlphaFoldDB" id="A0A0V1MQ35"/>
<comment type="caution">
    <text evidence="2">The sequence shown here is derived from an EMBL/GenBank/DDBJ whole genome shotgun (WGS) entry which is preliminary data.</text>
</comment>
<evidence type="ECO:0000256" key="1">
    <source>
        <dbReference type="SAM" id="MobiDB-lite"/>
    </source>
</evidence>
<dbReference type="OrthoDB" id="5920734at2759"/>
<accession>A0A0V1MQ35</accession>
<dbReference type="EMBL" id="JYDO01000057">
    <property type="protein sequence ID" value="KRZ73912.1"/>
    <property type="molecule type" value="Genomic_DNA"/>
</dbReference>
<organism evidence="2 3">
    <name type="scientific">Trichinella papuae</name>
    <dbReference type="NCBI Taxonomy" id="268474"/>
    <lineage>
        <taxon>Eukaryota</taxon>
        <taxon>Metazoa</taxon>
        <taxon>Ecdysozoa</taxon>
        <taxon>Nematoda</taxon>
        <taxon>Enoplea</taxon>
        <taxon>Dorylaimia</taxon>
        <taxon>Trichinellida</taxon>
        <taxon>Trichinellidae</taxon>
        <taxon>Trichinella</taxon>
    </lineage>
</organism>
<evidence type="ECO:0000313" key="2">
    <source>
        <dbReference type="EMBL" id="KRZ73912.1"/>
    </source>
</evidence>
<dbReference type="Proteomes" id="UP000054843">
    <property type="component" value="Unassembled WGS sequence"/>
</dbReference>
<feature type="non-terminal residue" evidence="2">
    <location>
        <position position="1"/>
    </location>
</feature>
<gene>
    <name evidence="2" type="ORF">T10_1914</name>
</gene>
<protein>
    <submittedName>
        <fullName evidence="2">Uncharacterized protein</fullName>
    </submittedName>
</protein>
<keyword evidence="3" id="KW-1185">Reference proteome</keyword>
<feature type="region of interest" description="Disordered" evidence="1">
    <location>
        <begin position="43"/>
        <end position="68"/>
    </location>
</feature>
<reference evidence="2 3" key="1">
    <citation type="submission" date="2015-01" db="EMBL/GenBank/DDBJ databases">
        <title>Evolution of Trichinella species and genotypes.</title>
        <authorList>
            <person name="Korhonen P.K."/>
            <person name="Edoardo P."/>
            <person name="Giuseppe L.R."/>
            <person name="Gasser R.B."/>
        </authorList>
    </citation>
    <scope>NUCLEOTIDE SEQUENCE [LARGE SCALE GENOMIC DNA]</scope>
    <source>
        <strain evidence="2">ISS1980</strain>
    </source>
</reference>
<evidence type="ECO:0000313" key="3">
    <source>
        <dbReference type="Proteomes" id="UP000054843"/>
    </source>
</evidence>
<sequence length="149" mass="16612">PFGLDDRWWSTVGRRHVAVIGRVQFGFPFGRVVIYCGDCHMSSSKRVGGRKVNSDGDDPTENNKAVADHPPAVTASPLQLISQRTWLEDCCERARPMAVKFFSEDVLHLVFGDSTLVIGFSYSGKIQMWCNLVVIVVDVLIGLEQKLMN</sequence>